<dbReference type="InterPro" id="IPR051121">
    <property type="entry name" value="FAH"/>
</dbReference>
<name>A0ABM7YRS3_9BURK</name>
<dbReference type="PANTHER" id="PTHR42796">
    <property type="entry name" value="FUMARYLACETOACETATE HYDROLASE DOMAIN-CONTAINING PROTEIN 2A-RELATED"/>
    <property type="match status" value="1"/>
</dbReference>
<dbReference type="InterPro" id="IPR036663">
    <property type="entry name" value="Fumarylacetoacetase_C_sf"/>
</dbReference>
<keyword evidence="3" id="KW-0479">Metal-binding</keyword>
<dbReference type="Proteomes" id="UP001057498">
    <property type="component" value="Chromosome"/>
</dbReference>
<evidence type="ECO:0000256" key="1">
    <source>
        <dbReference type="ARBA" id="ARBA00001946"/>
    </source>
</evidence>
<dbReference type="RefSeq" id="WP_251970493.1">
    <property type="nucleotide sequence ID" value="NZ_AP025730.1"/>
</dbReference>
<evidence type="ECO:0000313" key="5">
    <source>
        <dbReference type="EMBL" id="BDI07285.1"/>
    </source>
</evidence>
<comment type="similarity">
    <text evidence="2">Belongs to the FAH family.</text>
</comment>
<dbReference type="GO" id="GO:0016829">
    <property type="term" value="F:lyase activity"/>
    <property type="evidence" value="ECO:0007669"/>
    <property type="project" value="UniProtKB-KW"/>
</dbReference>
<dbReference type="Gene3D" id="3.90.850.10">
    <property type="entry name" value="Fumarylacetoacetase-like, C-terminal domain"/>
    <property type="match status" value="1"/>
</dbReference>
<protein>
    <submittedName>
        <fullName evidence="5">Ureidoglycolate lyase</fullName>
    </submittedName>
</protein>
<proteinExistence type="inferred from homology"/>
<sequence length="293" mass="30902">MKLLRYGPKGAERPALLDADGRVRDLGSVLADITAETLTPAGLAALRQVDTAALPTVAQPGRLAPPWRGMGKFLCVGLNYADHAAESGMALPQEPVLFTKHTSAVIGCNDPVVLPADASKGDWEVELGVVIGSTARCVAEADALQHVAGYCVVNDVSERAFQLERGGTWDKGKGCDTFGPVGPWLVTADELPDPQALPLWLEVNGRRFQDGSTATMVFGVAQLIAYISRFCTLYPGDLIATGTPAGVGMGQKPAPIFLKPGDVMRLGIAGLGEQQQTVHAWDPALIDNPLTIP</sequence>
<gene>
    <name evidence="5" type="ORF">CATMQ487_42550</name>
</gene>
<keyword evidence="6" id="KW-1185">Reference proteome</keyword>
<evidence type="ECO:0000313" key="6">
    <source>
        <dbReference type="Proteomes" id="UP001057498"/>
    </source>
</evidence>
<accession>A0ABM7YRS3</accession>
<dbReference type="InterPro" id="IPR011234">
    <property type="entry name" value="Fumarylacetoacetase-like_C"/>
</dbReference>
<keyword evidence="5" id="KW-0456">Lyase</keyword>
<evidence type="ECO:0000256" key="2">
    <source>
        <dbReference type="ARBA" id="ARBA00010211"/>
    </source>
</evidence>
<dbReference type="EMBL" id="AP025730">
    <property type="protein sequence ID" value="BDI07285.1"/>
    <property type="molecule type" value="Genomic_DNA"/>
</dbReference>
<evidence type="ECO:0000259" key="4">
    <source>
        <dbReference type="Pfam" id="PF01557"/>
    </source>
</evidence>
<comment type="cofactor">
    <cofactor evidence="1">
        <name>Mg(2+)</name>
        <dbReference type="ChEBI" id="CHEBI:18420"/>
    </cofactor>
</comment>
<dbReference type="Pfam" id="PF01557">
    <property type="entry name" value="FAA_hydrolase"/>
    <property type="match status" value="1"/>
</dbReference>
<reference evidence="5" key="1">
    <citation type="submission" date="2022-04" db="EMBL/GenBank/DDBJ databases">
        <title>Whole genome sequence of Sphaerotilus sp. FB-5.</title>
        <authorList>
            <person name="Takeda M."/>
            <person name="Narihara S."/>
            <person name="Akimoto M."/>
            <person name="Akimoto R."/>
            <person name="Nishiyashiki S."/>
            <person name="Murakami T."/>
        </authorList>
    </citation>
    <scope>NUCLEOTIDE SEQUENCE</scope>
    <source>
        <strain evidence="5">FB-5</strain>
    </source>
</reference>
<feature type="domain" description="Fumarylacetoacetase-like C-terminal" evidence="4">
    <location>
        <begin position="73"/>
        <end position="278"/>
    </location>
</feature>
<organism evidence="5 6">
    <name type="scientific">Sphaerotilus microaerophilus</name>
    <dbReference type="NCBI Taxonomy" id="2914710"/>
    <lineage>
        <taxon>Bacteria</taxon>
        <taxon>Pseudomonadati</taxon>
        <taxon>Pseudomonadota</taxon>
        <taxon>Betaproteobacteria</taxon>
        <taxon>Burkholderiales</taxon>
        <taxon>Sphaerotilaceae</taxon>
        <taxon>Sphaerotilus</taxon>
    </lineage>
</organism>
<evidence type="ECO:0000256" key="3">
    <source>
        <dbReference type="ARBA" id="ARBA00022723"/>
    </source>
</evidence>
<dbReference type="SUPFAM" id="SSF56529">
    <property type="entry name" value="FAH"/>
    <property type="match status" value="1"/>
</dbReference>
<dbReference type="PANTHER" id="PTHR42796:SF4">
    <property type="entry name" value="FUMARYLACETOACETATE HYDROLASE DOMAIN-CONTAINING PROTEIN 2A"/>
    <property type="match status" value="1"/>
</dbReference>